<sequence>MEYTALLTGTRFSNHPACTHRAMAELARQVNDRVTADTRPQLITRAPALAAIGPDRAGVSAAVAAAVVLAQWQYSPESLLLPWRTRQQVRLRSSDVPGQGWWGRTRDLLITYDLINGGLDRLERSTPDASVRDRILVGALDRALFHCSAMPPGEGTSPSSGPGTAPRSRIRV</sequence>
<keyword evidence="3" id="KW-1185">Reference proteome</keyword>
<evidence type="ECO:0000313" key="2">
    <source>
        <dbReference type="EMBL" id="MCD2195251.1"/>
    </source>
</evidence>
<comment type="caution">
    <text evidence="2">The sequence shown here is derived from an EMBL/GenBank/DDBJ whole genome shotgun (WGS) entry which is preliminary data.</text>
</comment>
<name>A0ABS8PCV5_9PSEU</name>
<reference evidence="2 3" key="1">
    <citation type="submission" date="2021-11" db="EMBL/GenBank/DDBJ databases">
        <title>Draft genome sequence of Actinomycetospora sp. SF1 isolated from the rhizosphere soil.</title>
        <authorList>
            <person name="Duangmal K."/>
            <person name="Chantavorakit T."/>
        </authorList>
    </citation>
    <scope>NUCLEOTIDE SEQUENCE [LARGE SCALE GENOMIC DNA]</scope>
    <source>
        <strain evidence="2 3">TBRC 5722</strain>
    </source>
</reference>
<feature type="region of interest" description="Disordered" evidence="1">
    <location>
        <begin position="149"/>
        <end position="172"/>
    </location>
</feature>
<evidence type="ECO:0000256" key="1">
    <source>
        <dbReference type="SAM" id="MobiDB-lite"/>
    </source>
</evidence>
<accession>A0ABS8PCV5</accession>
<dbReference type="EMBL" id="JAJNDB010000003">
    <property type="protein sequence ID" value="MCD2195251.1"/>
    <property type="molecule type" value="Genomic_DNA"/>
</dbReference>
<evidence type="ECO:0000313" key="3">
    <source>
        <dbReference type="Proteomes" id="UP001199469"/>
    </source>
</evidence>
<protein>
    <submittedName>
        <fullName evidence="2">Uncharacterized protein</fullName>
    </submittedName>
</protein>
<feature type="compositionally biased region" description="Low complexity" evidence="1">
    <location>
        <begin position="151"/>
        <end position="172"/>
    </location>
</feature>
<dbReference type="RefSeq" id="WP_230736105.1">
    <property type="nucleotide sequence ID" value="NZ_JAJNDB010000003.1"/>
</dbReference>
<organism evidence="2 3">
    <name type="scientific">Actinomycetospora endophytica</name>
    <dbReference type="NCBI Taxonomy" id="2291215"/>
    <lineage>
        <taxon>Bacteria</taxon>
        <taxon>Bacillati</taxon>
        <taxon>Actinomycetota</taxon>
        <taxon>Actinomycetes</taxon>
        <taxon>Pseudonocardiales</taxon>
        <taxon>Pseudonocardiaceae</taxon>
        <taxon>Actinomycetospora</taxon>
    </lineage>
</organism>
<dbReference type="Proteomes" id="UP001199469">
    <property type="component" value="Unassembled WGS sequence"/>
</dbReference>
<proteinExistence type="predicted"/>
<gene>
    <name evidence="2" type="ORF">LQ327_17930</name>
</gene>